<dbReference type="InterPro" id="IPR029071">
    <property type="entry name" value="Ubiquitin-like_domsf"/>
</dbReference>
<dbReference type="GO" id="GO:0019776">
    <property type="term" value="F:Atg8-family ligase activity"/>
    <property type="evidence" value="ECO:0007669"/>
    <property type="project" value="TreeGrafter"/>
</dbReference>
<protein>
    <recommendedName>
        <fullName evidence="4">Ubiquitin-like protein ATG12</fullName>
    </recommendedName>
</protein>
<dbReference type="GO" id="GO:0000045">
    <property type="term" value="P:autophagosome assembly"/>
    <property type="evidence" value="ECO:0007669"/>
    <property type="project" value="InterPro"/>
</dbReference>
<keyword evidence="3 4" id="KW-0072">Autophagy</keyword>
<sequence>MATTSEENKPKKVEVLLRPTGDAPILKRKKWQVDPSQSVQWVIEFLRKLLKCEPSESLFLYVNQAFAPSPDREIGSLYECFGVDGKLVLHYARTQAWG</sequence>
<keyword evidence="2 4" id="KW-0833">Ubl conjugation pathway</keyword>
<dbReference type="PANTHER" id="PTHR13385">
    <property type="entry name" value="AUTOPHAGY PROTEIN 12"/>
    <property type="match status" value="1"/>
</dbReference>
<dbReference type="EMBL" id="LR783138">
    <property type="protein sequence ID" value="CAB3224164.1"/>
    <property type="molecule type" value="mRNA"/>
</dbReference>
<keyword evidence="1 4" id="KW-1017">Isopeptide bond</keyword>
<proteinExistence type="evidence at transcript level"/>
<organism evidence="5">
    <name type="scientific">Phallusia mammillata</name>
    <dbReference type="NCBI Taxonomy" id="59560"/>
    <lineage>
        <taxon>Eukaryota</taxon>
        <taxon>Metazoa</taxon>
        <taxon>Chordata</taxon>
        <taxon>Tunicata</taxon>
        <taxon>Ascidiacea</taxon>
        <taxon>Phlebobranchia</taxon>
        <taxon>Ascidiidae</taxon>
        <taxon>Phallusia</taxon>
    </lineage>
</organism>
<evidence type="ECO:0000256" key="1">
    <source>
        <dbReference type="ARBA" id="ARBA00022499"/>
    </source>
</evidence>
<dbReference type="CDD" id="cd01612">
    <property type="entry name" value="Ubl_ATG12"/>
    <property type="match status" value="1"/>
</dbReference>
<name>A0A6F9D7K8_9ASCI</name>
<dbReference type="InterPro" id="IPR007242">
    <property type="entry name" value="Atg12"/>
</dbReference>
<evidence type="ECO:0000256" key="2">
    <source>
        <dbReference type="ARBA" id="ARBA00022786"/>
    </source>
</evidence>
<dbReference type="GO" id="GO:0000422">
    <property type="term" value="P:autophagy of mitochondrion"/>
    <property type="evidence" value="ECO:0007669"/>
    <property type="project" value="TreeGrafter"/>
</dbReference>
<dbReference type="Pfam" id="PF04110">
    <property type="entry name" value="APG12"/>
    <property type="match status" value="1"/>
</dbReference>
<dbReference type="PANTHER" id="PTHR13385:SF0">
    <property type="entry name" value="UBIQUITIN-LIKE PROTEIN ATG12"/>
    <property type="match status" value="1"/>
</dbReference>
<comment type="similarity">
    <text evidence="4">Belongs to the ATG12 family.</text>
</comment>
<dbReference type="GO" id="GO:0097352">
    <property type="term" value="P:autophagosome maturation"/>
    <property type="evidence" value="ECO:0007669"/>
    <property type="project" value="TreeGrafter"/>
</dbReference>
<dbReference type="GO" id="GO:0034274">
    <property type="term" value="C:Atg12-Atg5-Atg16 complex"/>
    <property type="evidence" value="ECO:0007669"/>
    <property type="project" value="TreeGrafter"/>
</dbReference>
<dbReference type="GO" id="GO:0000421">
    <property type="term" value="C:autophagosome membrane"/>
    <property type="evidence" value="ECO:0007669"/>
    <property type="project" value="TreeGrafter"/>
</dbReference>
<dbReference type="Gene3D" id="3.10.20.90">
    <property type="entry name" value="Phosphatidylinositol 3-kinase Catalytic Subunit, Chain A, domain 1"/>
    <property type="match status" value="1"/>
</dbReference>
<dbReference type="AlphaFoldDB" id="A0A6F9D7K8"/>
<comment type="subunit">
    <text evidence="4">Forms a conjugate with ATG5.</text>
</comment>
<evidence type="ECO:0000256" key="3">
    <source>
        <dbReference type="ARBA" id="ARBA00023006"/>
    </source>
</evidence>
<evidence type="ECO:0000313" key="5">
    <source>
        <dbReference type="EMBL" id="CAB3224164.1"/>
    </source>
</evidence>
<comment type="function">
    <text evidence="4">Ubiquitin-like protein involved in autophagic vesicle formation.</text>
</comment>
<reference evidence="5" key="1">
    <citation type="submission" date="2020-04" db="EMBL/GenBank/DDBJ databases">
        <authorList>
            <person name="Neveu A P."/>
        </authorList>
    </citation>
    <scope>NUCLEOTIDE SEQUENCE</scope>
    <source>
        <tissue evidence="5">Whole embryo</tissue>
    </source>
</reference>
<evidence type="ECO:0000256" key="4">
    <source>
        <dbReference type="RuleBase" id="RU361201"/>
    </source>
</evidence>
<dbReference type="GO" id="GO:0061723">
    <property type="term" value="P:glycophagy"/>
    <property type="evidence" value="ECO:0007669"/>
    <property type="project" value="TreeGrafter"/>
</dbReference>
<gene>
    <name evidence="5" type="primary">Atg12</name>
</gene>
<dbReference type="SUPFAM" id="SSF54236">
    <property type="entry name" value="Ubiquitin-like"/>
    <property type="match status" value="1"/>
</dbReference>
<dbReference type="GO" id="GO:0034727">
    <property type="term" value="P:piecemeal microautophagy of the nucleus"/>
    <property type="evidence" value="ECO:0007669"/>
    <property type="project" value="TreeGrafter"/>
</dbReference>
<dbReference type="GO" id="GO:0034045">
    <property type="term" value="C:phagophore assembly site membrane"/>
    <property type="evidence" value="ECO:0007669"/>
    <property type="project" value="TreeGrafter"/>
</dbReference>
<accession>A0A6F9D7K8</accession>
<dbReference type="FunFam" id="3.10.20.90:FF:000150">
    <property type="entry name" value="Ubiquitin-like protein ATG12"/>
    <property type="match status" value="1"/>
</dbReference>